<comment type="caution">
    <text evidence="1">The sequence shown here is derived from an EMBL/GenBank/DDBJ whole genome shotgun (WGS) entry which is preliminary data.</text>
</comment>
<proteinExistence type="predicted"/>
<dbReference type="EMBL" id="CAMTCP010000301">
    <property type="protein sequence ID" value="CAI3698409.1"/>
    <property type="molecule type" value="Genomic_DNA"/>
</dbReference>
<evidence type="ECO:0000313" key="1">
    <source>
        <dbReference type="EMBL" id="CAI3583481.1"/>
    </source>
</evidence>
<dbReference type="EMBL" id="CAMTCP010000191">
    <property type="protein sequence ID" value="CAI3583481.1"/>
    <property type="molecule type" value="Genomic_DNA"/>
</dbReference>
<organism evidence="1 3">
    <name type="scientific">Clostridium neonatale</name>
    <dbReference type="NCBI Taxonomy" id="137838"/>
    <lineage>
        <taxon>Bacteria</taxon>
        <taxon>Bacillati</taxon>
        <taxon>Bacillota</taxon>
        <taxon>Clostridia</taxon>
        <taxon>Eubacteriales</taxon>
        <taxon>Clostridiaceae</taxon>
        <taxon>Clostridium</taxon>
    </lineage>
</organism>
<name>A0AAD2DD12_9CLOT</name>
<protein>
    <submittedName>
        <fullName evidence="1">Uncharacterized protein</fullName>
    </submittedName>
</protein>
<dbReference type="AlphaFoldDB" id="A0AAD2DD12"/>
<reference evidence="1" key="1">
    <citation type="submission" date="2022-10" db="EMBL/GenBank/DDBJ databases">
        <authorList>
            <person name="Aires J."/>
            <person name="Mesa V."/>
        </authorList>
    </citation>
    <scope>NUCLEOTIDE SEQUENCE</scope>
    <source>
        <strain evidence="1">Clostridium neonatale JD116</strain>
    </source>
</reference>
<evidence type="ECO:0000313" key="3">
    <source>
        <dbReference type="Proteomes" id="UP001189143"/>
    </source>
</evidence>
<dbReference type="Proteomes" id="UP001189143">
    <property type="component" value="Unassembled WGS sequence"/>
</dbReference>
<evidence type="ECO:0000313" key="2">
    <source>
        <dbReference type="EMBL" id="CAI3698409.1"/>
    </source>
</evidence>
<gene>
    <name evidence="1" type="ORF">CNEO2_2720001</name>
    <name evidence="2" type="ORF">CNEO2_980001</name>
</gene>
<accession>A0AAD2DD12</accession>
<sequence>MENKNKELRLEKAKIEHELKSNTEIINLIDEA</sequence>